<keyword evidence="1" id="KW-0812">Transmembrane</keyword>
<dbReference type="EMBL" id="HG996467">
    <property type="protein sequence ID" value="CAG1862269.1"/>
    <property type="molecule type" value="Genomic_DNA"/>
</dbReference>
<sequence>MYRPYQTVLFEITYFVLKYLVPVLVAPTLYENPFYISPNQAICALEKKKKTAGKYTKKVKAKMRRKMHELLNPLEPNEFADLWND</sequence>
<dbReference type="Proteomes" id="UP000012960">
    <property type="component" value="Unplaced"/>
</dbReference>
<proteinExistence type="predicted"/>
<name>A0A804I3L5_MUSAM</name>
<keyword evidence="1" id="KW-0472">Membrane</keyword>
<reference evidence="2" key="1">
    <citation type="submission" date="2021-03" db="EMBL/GenBank/DDBJ databases">
        <authorList>
            <consortium name="Genoscope - CEA"/>
            <person name="William W."/>
        </authorList>
    </citation>
    <scope>NUCLEOTIDE SEQUENCE</scope>
    <source>
        <strain evidence="2">Doubled-haploid Pahang</strain>
    </source>
</reference>
<keyword evidence="4" id="KW-1185">Reference proteome</keyword>
<dbReference type="OMA" id="MHELLNP"/>
<protein>
    <submittedName>
        <fullName evidence="2">(wild Malaysian banana) hypothetical protein</fullName>
    </submittedName>
</protein>
<organism evidence="3 4">
    <name type="scientific">Musa acuminata subsp. malaccensis</name>
    <name type="common">Wild banana</name>
    <name type="synonym">Musa malaccensis</name>
    <dbReference type="NCBI Taxonomy" id="214687"/>
    <lineage>
        <taxon>Eukaryota</taxon>
        <taxon>Viridiplantae</taxon>
        <taxon>Streptophyta</taxon>
        <taxon>Embryophyta</taxon>
        <taxon>Tracheophyta</taxon>
        <taxon>Spermatophyta</taxon>
        <taxon>Magnoliopsida</taxon>
        <taxon>Liliopsida</taxon>
        <taxon>Zingiberales</taxon>
        <taxon>Musaceae</taxon>
        <taxon>Musa</taxon>
    </lineage>
</organism>
<dbReference type="Gramene" id="Ma02_t16780.1">
    <property type="protein sequence ID" value="Ma02_p16780.1"/>
    <property type="gene ID" value="Ma02_g16780"/>
</dbReference>
<evidence type="ECO:0000313" key="2">
    <source>
        <dbReference type="EMBL" id="CAG1862269.1"/>
    </source>
</evidence>
<gene>
    <name evidence="2" type="ORF">GSMUA_71630.1</name>
</gene>
<keyword evidence="1" id="KW-1133">Transmembrane helix</keyword>
<dbReference type="InParanoid" id="A0A804I3L5"/>
<evidence type="ECO:0000256" key="1">
    <source>
        <dbReference type="SAM" id="Phobius"/>
    </source>
</evidence>
<evidence type="ECO:0000313" key="4">
    <source>
        <dbReference type="Proteomes" id="UP000012960"/>
    </source>
</evidence>
<feature type="transmembrane region" description="Helical" evidence="1">
    <location>
        <begin position="12"/>
        <end position="30"/>
    </location>
</feature>
<reference evidence="3" key="2">
    <citation type="submission" date="2021-05" db="UniProtKB">
        <authorList>
            <consortium name="EnsemblPlants"/>
        </authorList>
    </citation>
    <scope>IDENTIFICATION</scope>
    <source>
        <strain evidence="3">subsp. malaccensis</strain>
    </source>
</reference>
<dbReference type="EnsemblPlants" id="Ma02_t16780.1">
    <property type="protein sequence ID" value="Ma02_p16780.1"/>
    <property type="gene ID" value="Ma02_g16780"/>
</dbReference>
<accession>A0A804I3L5</accession>
<dbReference type="AlphaFoldDB" id="A0A804I3L5"/>
<evidence type="ECO:0000313" key="3">
    <source>
        <dbReference type="EnsemblPlants" id="Ma02_p16780.1"/>
    </source>
</evidence>